<proteinExistence type="inferred from homology"/>
<keyword evidence="3 6" id="KW-0032">Aminotransferase</keyword>
<dbReference type="Gene3D" id="3.90.550.10">
    <property type="entry name" value="Spore Coat Polysaccharide Biosynthesis Protein SpsA, Chain A"/>
    <property type="match status" value="1"/>
</dbReference>
<dbReference type="GO" id="GO:0008483">
    <property type="term" value="F:transaminase activity"/>
    <property type="evidence" value="ECO:0007669"/>
    <property type="project" value="UniProtKB-KW"/>
</dbReference>
<dbReference type="GO" id="GO:0030170">
    <property type="term" value="F:pyridoxal phosphate binding"/>
    <property type="evidence" value="ECO:0007669"/>
    <property type="project" value="InterPro"/>
</dbReference>
<evidence type="ECO:0000256" key="3">
    <source>
        <dbReference type="RuleBase" id="RU000481"/>
    </source>
</evidence>
<evidence type="ECO:0000313" key="7">
    <source>
        <dbReference type="Proteomes" id="UP000823638"/>
    </source>
</evidence>
<dbReference type="PANTHER" id="PTHR42885:SF1">
    <property type="entry name" value="THREONINE-PHOSPHATE DECARBOXYLASE"/>
    <property type="match status" value="1"/>
</dbReference>
<dbReference type="AlphaFoldDB" id="A0A9D9N3C7"/>
<protein>
    <recommendedName>
        <fullName evidence="3">Aminotransferase</fullName>
        <ecNumber evidence="3">2.6.1.-</ecNumber>
    </recommendedName>
</protein>
<dbReference type="InterPro" id="IPR005835">
    <property type="entry name" value="NTP_transferase_dom"/>
</dbReference>
<dbReference type="SUPFAM" id="SSF53383">
    <property type="entry name" value="PLP-dependent transferases"/>
    <property type="match status" value="1"/>
</dbReference>
<name>A0A9D9N3C7_9SPIR</name>
<comment type="caution">
    <text evidence="6">The sequence shown here is derived from an EMBL/GenBank/DDBJ whole genome shotgun (WGS) entry which is preliminary data.</text>
</comment>
<keyword evidence="2" id="KW-0663">Pyridoxal phosphate</keyword>
<comment type="cofactor">
    <cofactor evidence="1 3">
        <name>pyridoxal 5'-phosphate</name>
        <dbReference type="ChEBI" id="CHEBI:597326"/>
    </cofactor>
</comment>
<comment type="similarity">
    <text evidence="3">Belongs to the class-I pyridoxal-phosphate-dependent aminotransferase family.</text>
</comment>
<evidence type="ECO:0000313" key="6">
    <source>
        <dbReference type="EMBL" id="MBO8458643.1"/>
    </source>
</evidence>
<dbReference type="CDD" id="cd02523">
    <property type="entry name" value="PC_cytidylyltransferase"/>
    <property type="match status" value="1"/>
</dbReference>
<feature type="domain" description="Aminotransferase class I/classII large" evidence="4">
    <location>
        <begin position="314"/>
        <end position="602"/>
    </location>
</feature>
<reference evidence="6" key="2">
    <citation type="journal article" date="2021" name="PeerJ">
        <title>Extensive microbial diversity within the chicken gut microbiome revealed by metagenomics and culture.</title>
        <authorList>
            <person name="Gilroy R."/>
            <person name="Ravi A."/>
            <person name="Getino M."/>
            <person name="Pursley I."/>
            <person name="Horton D.L."/>
            <person name="Alikhan N.F."/>
            <person name="Baker D."/>
            <person name="Gharbi K."/>
            <person name="Hall N."/>
            <person name="Watson M."/>
            <person name="Adriaenssens E.M."/>
            <person name="Foster-Nyarko E."/>
            <person name="Jarju S."/>
            <person name="Secka A."/>
            <person name="Antonio M."/>
            <person name="Oren A."/>
            <person name="Chaudhuri R.R."/>
            <person name="La Ragione R."/>
            <person name="Hildebrand F."/>
            <person name="Pallen M.J."/>
        </authorList>
    </citation>
    <scope>NUCLEOTIDE SEQUENCE</scope>
    <source>
        <strain evidence="6">10532</strain>
    </source>
</reference>
<evidence type="ECO:0000256" key="2">
    <source>
        <dbReference type="ARBA" id="ARBA00022898"/>
    </source>
</evidence>
<dbReference type="SUPFAM" id="SSF53448">
    <property type="entry name" value="Nucleotide-diphospho-sugar transferases"/>
    <property type="match status" value="1"/>
</dbReference>
<sequence>MQSIILAAGMGKRLKKYTKDGTKCMVPVNGKPIIDYTLESLSKAGIKKITVVIGYKGEKLKNYIKDKYSYLEINFIENPVYDKTNNIYSLFLAKDVLVEDDTILLESDLVFKPEIISDLVNSCEENLAVLSPFESWMDGTVALIDGENNISGLIGKENFNWENKNEYYKTVNIYKFSKDFSRKYYIPFLQAYIESYGKNEYYEQVLKVIAFLDSTNLKAHIVDGKNWYEIDDGADLSIAESRFAPPEKKREKMQKRYGGYWRFPEILDFCYLVNPYFPPKTLVEELKNNFDMLLTQYPSGAAEQSLLAGKIFNIPEENVIVGNGAAELISALSVYTGKKILVPYPTFNEYSERFAKVSGDDSVVRINTAENAFEYSDKEILRCLEKNPGVKTVLLINPDNPSGNFIQKKQVLDLLTELDKRNIVLIFDESFIDFAEENIKYTLIDDEILCKFNNLIVVKSISKSYGVPGIRLGILASGNTELIAKLKKEIPIWNINSLGENFLQIYEKYSKKYSEACLKIARERQRFSGLLSTLKGVKVYKSQANYLLCRLDCLKATELTDILLSRYNIFIKDLSAKAGFPKGEFVRIAVRNRTDNDRLLAAMKDILSNLE</sequence>
<dbReference type="EMBL" id="JADIMM010000117">
    <property type="protein sequence ID" value="MBO8458643.1"/>
    <property type="molecule type" value="Genomic_DNA"/>
</dbReference>
<dbReference type="InterPro" id="IPR004839">
    <property type="entry name" value="Aminotransferase_I/II_large"/>
</dbReference>
<dbReference type="Pfam" id="PF00483">
    <property type="entry name" value="NTP_transferase"/>
    <property type="match status" value="1"/>
</dbReference>
<dbReference type="Pfam" id="PF00155">
    <property type="entry name" value="Aminotran_1_2"/>
    <property type="match status" value="1"/>
</dbReference>
<evidence type="ECO:0000259" key="4">
    <source>
        <dbReference type="Pfam" id="PF00155"/>
    </source>
</evidence>
<gene>
    <name evidence="6" type="ORF">IAA81_10550</name>
</gene>
<dbReference type="Gene3D" id="3.40.640.10">
    <property type="entry name" value="Type I PLP-dependent aspartate aminotransferase-like (Major domain)"/>
    <property type="match status" value="1"/>
</dbReference>
<keyword evidence="3" id="KW-0808">Transferase</keyword>
<dbReference type="Gene3D" id="3.90.1150.10">
    <property type="entry name" value="Aspartate Aminotransferase, domain 1"/>
    <property type="match status" value="1"/>
</dbReference>
<dbReference type="PROSITE" id="PS00105">
    <property type="entry name" value="AA_TRANSFER_CLASS_1"/>
    <property type="match status" value="1"/>
</dbReference>
<accession>A0A9D9N3C7</accession>
<dbReference type="InterPro" id="IPR004838">
    <property type="entry name" value="NHTrfase_class1_PyrdxlP-BS"/>
</dbReference>
<dbReference type="InterPro" id="IPR015424">
    <property type="entry name" value="PyrdxlP-dep_Trfase"/>
</dbReference>
<dbReference type="Proteomes" id="UP000823638">
    <property type="component" value="Unassembled WGS sequence"/>
</dbReference>
<feature type="domain" description="Nucleotidyl transferase" evidence="5">
    <location>
        <begin position="3"/>
        <end position="119"/>
    </location>
</feature>
<dbReference type="InterPro" id="IPR015421">
    <property type="entry name" value="PyrdxlP-dep_Trfase_major"/>
</dbReference>
<dbReference type="InterPro" id="IPR015422">
    <property type="entry name" value="PyrdxlP-dep_Trfase_small"/>
</dbReference>
<evidence type="ECO:0000256" key="1">
    <source>
        <dbReference type="ARBA" id="ARBA00001933"/>
    </source>
</evidence>
<dbReference type="CDD" id="cd00609">
    <property type="entry name" value="AAT_like"/>
    <property type="match status" value="1"/>
</dbReference>
<dbReference type="InterPro" id="IPR029044">
    <property type="entry name" value="Nucleotide-diphossugar_trans"/>
</dbReference>
<organism evidence="6 7">
    <name type="scientific">Candidatus Gallitreponema excrementavium</name>
    <dbReference type="NCBI Taxonomy" id="2840840"/>
    <lineage>
        <taxon>Bacteria</taxon>
        <taxon>Pseudomonadati</taxon>
        <taxon>Spirochaetota</taxon>
        <taxon>Spirochaetia</taxon>
        <taxon>Spirochaetales</taxon>
        <taxon>Candidatus Gallitreponema</taxon>
    </lineage>
</organism>
<evidence type="ECO:0000259" key="5">
    <source>
        <dbReference type="Pfam" id="PF00483"/>
    </source>
</evidence>
<dbReference type="EC" id="2.6.1.-" evidence="3"/>
<reference evidence="6" key="1">
    <citation type="submission" date="2020-10" db="EMBL/GenBank/DDBJ databases">
        <authorList>
            <person name="Gilroy R."/>
        </authorList>
    </citation>
    <scope>NUCLEOTIDE SEQUENCE</scope>
    <source>
        <strain evidence="6">10532</strain>
    </source>
</reference>
<dbReference type="PANTHER" id="PTHR42885">
    <property type="entry name" value="HISTIDINOL-PHOSPHATE AMINOTRANSFERASE-RELATED"/>
    <property type="match status" value="1"/>
</dbReference>